<dbReference type="InterPro" id="IPR000330">
    <property type="entry name" value="SNF2_N"/>
</dbReference>
<feature type="compositionally biased region" description="Basic and acidic residues" evidence="3">
    <location>
        <begin position="237"/>
        <end position="248"/>
    </location>
</feature>
<protein>
    <submittedName>
        <fullName evidence="5">Uu.00g098270.m01.CDS01</fullName>
    </submittedName>
</protein>
<sequence length="1322" mass="150157">MSSDRHRSVNWRARIQSELVTFHGSEQQARWDPFESGRFSSQQEINAFYSGQRMRAHNIHDRERAAAWLIEQALGPNPEANIRLTGMVMQDKTVTRQTGVQQVPRDIYHAVLTDGQQDVDAEEGKDAKATNGDDEVTQTVGAAAQAVLSASPNSLGPPITPCATYLRMTKCGEYGRNKSNVWKSPLFTNLDNEDGRRGLLDHQVTGIVWIMQRLFGELPRLRFTDPDTGEEDPNPETAHETENRERLRGPKYSGGIYADSMGLGKTLTTISCLGLVVDQQLNWVQEINDVIDDFTIRHIVVSGKGVQVPRDQNRIVSVEGRQFNKNWPADLKYIWDEMDPQAAQAVLVMTIDTWSGRTCSQDTDADAMWHSSFTDCRRGFSVVVVDEAYKIKNSATRNWRSVQLLKRESTLLITATPCMNSLTDLLGPTRLLWPGALAHLKQQGTWERIKAEITSLQDLAELEGLDSWDDFQLVAGRPAILSKMLHKERGARNHNIQLTREYLKYLETLAMLRRSSSSFLYYGWDKKMSVSLEGLFPHVDHYTVDIQPGATFERLYQERHVDLFIKYMEVMNEWSSKQNKKKGSVDKKILQSAVTTHRHFQIAASSMDVDRLEELLSANDFGTKAEHVATMRHKGVNFLRLAQFLQERGGPKPEKCVDFISLAVQNSPILWYILYYIKENILDRPKNAKIKKLLIIENVPILAFYYELVLQLLGFNCRVLHSDLSNESRQELIESFNSDKVDSTQLLIQMYTVGFAGTNLHKNCHLVLIAAQAHAFAVQWQTIHRVIRVGQMSDVKVYRIKVNNTYHAFRESRQLEKLLPELASRAETPVLVKLLNLFQPEVDKAWLSPEAKQLMEDKNLLSDRPDNMLEDQEEQADEERDKKRVKLEGESTVRIKHEEPDDSAEDPDDDEEASDDDSDGAPQAEEDSHPGSSTNSKVVAAKRKRDEPEDIPEELDGHAGWFNDFDENDEDAAFLVLRTREEYYDEIKRLPRMAKSFFEHKKNALRRLLSYGSPNKNAETRVWTADDLKEHAVLERALELTMKVKLGAADDIAMLPHPQIDLSLVPEEKRKKLQRLLARATNTDQDFHAAAEPTVKKSLLERENGADHKASLDRIEFRQEAETLYGGSSAKAKTAMEKHVRRLAGEEVSDDDGEEILMGGIPDADQGYEEDDEDQGDEIDEAEMIDDTIIDKVTEKIADKVIENAADNVADNDVDSDLEIILSFTEKKKPVIVKHENPVVMKREKKTKEEGEEEKKKEEEEKPILANQKKKRVAPEVIDLDDDSDKGFSSSKRSSSKRSSSKKSSSSSRKGFAGFNPAWENA</sequence>
<dbReference type="EMBL" id="CAUWAG010000004">
    <property type="protein sequence ID" value="CAJ2502433.1"/>
    <property type="molecule type" value="Genomic_DNA"/>
</dbReference>
<dbReference type="Pfam" id="PF00176">
    <property type="entry name" value="SNF2-rel_dom"/>
    <property type="match status" value="1"/>
</dbReference>
<feature type="region of interest" description="Disordered" evidence="3">
    <location>
        <begin position="870"/>
        <end position="963"/>
    </location>
</feature>
<evidence type="ECO:0000256" key="1">
    <source>
        <dbReference type="ARBA" id="ARBA00022741"/>
    </source>
</evidence>
<accession>A0AAI8V7H8</accession>
<feature type="compositionally biased region" description="Basic and acidic residues" evidence="3">
    <location>
        <begin position="879"/>
        <end position="899"/>
    </location>
</feature>
<feature type="domain" description="SNF2 N-terminal" evidence="4">
    <location>
        <begin position="202"/>
        <end position="452"/>
    </location>
</feature>
<proteinExistence type="predicted"/>
<keyword evidence="2" id="KW-0067">ATP-binding</keyword>
<dbReference type="GO" id="GO:0005524">
    <property type="term" value="F:ATP binding"/>
    <property type="evidence" value="ECO:0007669"/>
    <property type="project" value="InterPro"/>
</dbReference>
<feature type="region of interest" description="Disordered" evidence="3">
    <location>
        <begin position="222"/>
        <end position="251"/>
    </location>
</feature>
<keyword evidence="1" id="KW-0547">Nucleotide-binding</keyword>
<dbReference type="Gene3D" id="3.40.50.10810">
    <property type="entry name" value="Tandem AAA-ATPase domain"/>
    <property type="match status" value="1"/>
</dbReference>
<keyword evidence="6" id="KW-1185">Reference proteome</keyword>
<dbReference type="PANTHER" id="PTHR45629:SF7">
    <property type="entry name" value="DNA EXCISION REPAIR PROTEIN ERCC-6-RELATED"/>
    <property type="match status" value="1"/>
</dbReference>
<dbReference type="SUPFAM" id="SSF52540">
    <property type="entry name" value="P-loop containing nucleoside triphosphate hydrolases"/>
    <property type="match status" value="2"/>
</dbReference>
<evidence type="ECO:0000259" key="4">
    <source>
        <dbReference type="Pfam" id="PF00176"/>
    </source>
</evidence>
<evidence type="ECO:0000256" key="3">
    <source>
        <dbReference type="SAM" id="MobiDB-lite"/>
    </source>
</evidence>
<evidence type="ECO:0000313" key="5">
    <source>
        <dbReference type="EMBL" id="CAJ2502433.1"/>
    </source>
</evidence>
<feature type="compositionally biased region" description="Acidic residues" evidence="3">
    <location>
        <begin position="900"/>
        <end position="919"/>
    </location>
</feature>
<dbReference type="InterPro" id="IPR050496">
    <property type="entry name" value="SNF2_RAD54_helicase_repair"/>
</dbReference>
<dbReference type="InterPro" id="IPR027417">
    <property type="entry name" value="P-loop_NTPase"/>
</dbReference>
<organism evidence="5 6">
    <name type="scientific">Anthostomella pinea</name>
    <dbReference type="NCBI Taxonomy" id="933095"/>
    <lineage>
        <taxon>Eukaryota</taxon>
        <taxon>Fungi</taxon>
        <taxon>Dikarya</taxon>
        <taxon>Ascomycota</taxon>
        <taxon>Pezizomycotina</taxon>
        <taxon>Sordariomycetes</taxon>
        <taxon>Xylariomycetidae</taxon>
        <taxon>Xylariales</taxon>
        <taxon>Xylariaceae</taxon>
        <taxon>Anthostomella</taxon>
    </lineage>
</organism>
<evidence type="ECO:0000256" key="2">
    <source>
        <dbReference type="ARBA" id="ARBA00022840"/>
    </source>
</evidence>
<feature type="region of interest" description="Disordered" evidence="3">
    <location>
        <begin position="1233"/>
        <end position="1322"/>
    </location>
</feature>
<dbReference type="InterPro" id="IPR038718">
    <property type="entry name" value="SNF2-like_sf"/>
</dbReference>
<dbReference type="PANTHER" id="PTHR45629">
    <property type="entry name" value="SNF2/RAD54 FAMILY MEMBER"/>
    <property type="match status" value="1"/>
</dbReference>
<comment type="caution">
    <text evidence="5">The sequence shown here is derived from an EMBL/GenBank/DDBJ whole genome shotgun (WGS) entry which is preliminary data.</text>
</comment>
<name>A0AAI8V7H8_9PEZI</name>
<reference evidence="5" key="1">
    <citation type="submission" date="2023-10" db="EMBL/GenBank/DDBJ databases">
        <authorList>
            <person name="Hackl T."/>
        </authorList>
    </citation>
    <scope>NUCLEOTIDE SEQUENCE</scope>
</reference>
<gene>
    <name evidence="5" type="ORF">KHLLAP_LOCUS2901</name>
</gene>
<evidence type="ECO:0000313" key="6">
    <source>
        <dbReference type="Proteomes" id="UP001295740"/>
    </source>
</evidence>
<dbReference type="Gene3D" id="3.40.50.300">
    <property type="entry name" value="P-loop containing nucleotide triphosphate hydrolases"/>
    <property type="match status" value="1"/>
</dbReference>
<dbReference type="Proteomes" id="UP001295740">
    <property type="component" value="Unassembled WGS sequence"/>
</dbReference>
<feature type="compositionally biased region" description="Basic and acidic residues" evidence="3">
    <location>
        <begin position="1246"/>
        <end position="1263"/>
    </location>
</feature>